<proteinExistence type="predicted"/>
<feature type="region of interest" description="Disordered" evidence="2">
    <location>
        <begin position="1"/>
        <end position="31"/>
    </location>
</feature>
<gene>
    <name evidence="3" type="ORF">NCGR_LOCUS49824</name>
</gene>
<dbReference type="AlphaFoldDB" id="A0A811R916"/>
<evidence type="ECO:0000256" key="1">
    <source>
        <dbReference type="SAM" id="Coils"/>
    </source>
</evidence>
<sequence>MAPSQCPLPQASTLLLRSQRPCSPAPTAHRSWESRTFNTVSKGKDVKSSLPEPFLSPLAASSFTPPLNTMPPARKLAGSRWQPAESPATECERVRAETIMRNNRVFQSLGINATKDILNKTTATKKTMARENSGSLYDPRDSDGSEEDKCAKNALNREKKQEKYKDEPPNAIDLFKALHCNSKTGFNESAKEAIAKMESIVAAPIEDGQVSKTPTEVVAQVLPKSKFLQNIGLQLAAPKRSSKAINDARVIELEAEVAAGKQDKEELKDEMETLKKVEKSENERRRLLEETEQLKKAQDELKKAQDETNVFFRRMFSKE</sequence>
<evidence type="ECO:0000313" key="4">
    <source>
        <dbReference type="Proteomes" id="UP000604825"/>
    </source>
</evidence>
<reference evidence="3" key="1">
    <citation type="submission" date="2020-10" db="EMBL/GenBank/DDBJ databases">
        <authorList>
            <person name="Han B."/>
            <person name="Lu T."/>
            <person name="Zhao Q."/>
            <person name="Huang X."/>
            <person name="Zhao Y."/>
        </authorList>
    </citation>
    <scope>NUCLEOTIDE SEQUENCE</scope>
</reference>
<dbReference type="EMBL" id="CAJGYO010000013">
    <property type="protein sequence ID" value="CAD6266519.1"/>
    <property type="molecule type" value="Genomic_DNA"/>
</dbReference>
<dbReference type="OrthoDB" id="693053at2759"/>
<keyword evidence="1" id="KW-0175">Coiled coil</keyword>
<dbReference type="Proteomes" id="UP000604825">
    <property type="component" value="Unassembled WGS sequence"/>
</dbReference>
<feature type="compositionally biased region" description="Basic and acidic residues" evidence="2">
    <location>
        <begin position="138"/>
        <end position="166"/>
    </location>
</feature>
<evidence type="ECO:0000256" key="2">
    <source>
        <dbReference type="SAM" id="MobiDB-lite"/>
    </source>
</evidence>
<keyword evidence="4" id="KW-1185">Reference proteome</keyword>
<feature type="region of interest" description="Disordered" evidence="2">
    <location>
        <begin position="124"/>
        <end position="166"/>
    </location>
</feature>
<feature type="region of interest" description="Disordered" evidence="2">
    <location>
        <begin position="57"/>
        <end position="89"/>
    </location>
</feature>
<accession>A0A811R916</accession>
<comment type="caution">
    <text evidence="3">The sequence shown here is derived from an EMBL/GenBank/DDBJ whole genome shotgun (WGS) entry which is preliminary data.</text>
</comment>
<feature type="coiled-coil region" evidence="1">
    <location>
        <begin position="250"/>
        <end position="314"/>
    </location>
</feature>
<feature type="compositionally biased region" description="Polar residues" evidence="2">
    <location>
        <begin position="124"/>
        <end position="135"/>
    </location>
</feature>
<protein>
    <submittedName>
        <fullName evidence="3">Uncharacterized protein</fullName>
    </submittedName>
</protein>
<name>A0A811R916_9POAL</name>
<organism evidence="3 4">
    <name type="scientific">Miscanthus lutarioriparius</name>
    <dbReference type="NCBI Taxonomy" id="422564"/>
    <lineage>
        <taxon>Eukaryota</taxon>
        <taxon>Viridiplantae</taxon>
        <taxon>Streptophyta</taxon>
        <taxon>Embryophyta</taxon>
        <taxon>Tracheophyta</taxon>
        <taxon>Spermatophyta</taxon>
        <taxon>Magnoliopsida</taxon>
        <taxon>Liliopsida</taxon>
        <taxon>Poales</taxon>
        <taxon>Poaceae</taxon>
        <taxon>PACMAD clade</taxon>
        <taxon>Panicoideae</taxon>
        <taxon>Andropogonodae</taxon>
        <taxon>Andropogoneae</taxon>
        <taxon>Saccharinae</taxon>
        <taxon>Miscanthus</taxon>
    </lineage>
</organism>
<evidence type="ECO:0000313" key="3">
    <source>
        <dbReference type="EMBL" id="CAD6266519.1"/>
    </source>
</evidence>